<proteinExistence type="predicted"/>
<accession>A0A5K3FVG8</accession>
<protein>
    <submittedName>
        <fullName evidence="1">EcoEI_R_C domain-containing protein</fullName>
    </submittedName>
</protein>
<evidence type="ECO:0000313" key="1">
    <source>
        <dbReference type="WBParaSite" id="MCU_011943-RB"/>
    </source>
</evidence>
<organism evidence="1">
    <name type="scientific">Mesocestoides corti</name>
    <name type="common">Flatworm</name>
    <dbReference type="NCBI Taxonomy" id="53468"/>
    <lineage>
        <taxon>Eukaryota</taxon>
        <taxon>Metazoa</taxon>
        <taxon>Spiralia</taxon>
        <taxon>Lophotrochozoa</taxon>
        <taxon>Platyhelminthes</taxon>
        <taxon>Cestoda</taxon>
        <taxon>Eucestoda</taxon>
        <taxon>Cyclophyllidea</taxon>
        <taxon>Mesocestoididae</taxon>
        <taxon>Mesocestoides</taxon>
    </lineage>
</organism>
<reference evidence="1" key="1">
    <citation type="submission" date="2019-11" db="UniProtKB">
        <authorList>
            <consortium name="WormBaseParasite"/>
        </authorList>
    </citation>
    <scope>IDENTIFICATION</scope>
</reference>
<dbReference type="WBParaSite" id="MCU_011943-RB">
    <property type="protein sequence ID" value="MCU_011943-RB"/>
    <property type="gene ID" value="MCU_011943"/>
</dbReference>
<name>A0A5K3FVG8_MESCO</name>
<dbReference type="AlphaFoldDB" id="A0A5K3FVG8"/>
<sequence length="180" mass="20196">MEVFMSTTCYASLNAFAFGDPEFKEGLLIGSVQETSPRIFITAAMPCALRSGQLPFSSFGKPIGIFRCREKKLRTDISVNDLASLFPGALFFCLIESDNNNNVTQHLFKTIFDNGFRSVEPIEFHLFPESLGDNELLIAGIPEVALPNQLAGSRLKDIKQYSERLRDLMTKLYNSCELRL</sequence>